<keyword evidence="7" id="KW-1185">Reference proteome</keyword>
<proteinExistence type="predicted"/>
<feature type="domain" description="VWFA" evidence="5">
    <location>
        <begin position="347"/>
        <end position="548"/>
    </location>
</feature>
<dbReference type="NCBIfam" id="TIGR04088">
    <property type="entry name" value="cognate_SipW"/>
    <property type="match status" value="1"/>
</dbReference>
<name>A0A1G9YFY6_9EURY</name>
<gene>
    <name evidence="6" type="ORF">SAMN05192554_11452</name>
</gene>
<evidence type="ECO:0000313" key="7">
    <source>
        <dbReference type="Proteomes" id="UP000199370"/>
    </source>
</evidence>
<dbReference type="PANTHER" id="PTHR47763">
    <property type="entry name" value="ALPHA-PROTEIN KINASE VWKA"/>
    <property type="match status" value="1"/>
</dbReference>
<feature type="region of interest" description="Disordered" evidence="4">
    <location>
        <begin position="155"/>
        <end position="179"/>
    </location>
</feature>
<dbReference type="PANTHER" id="PTHR47763:SF1">
    <property type="entry name" value="DUF659 DOMAIN-CONTAINING PROTEIN"/>
    <property type="match status" value="1"/>
</dbReference>
<dbReference type="OrthoDB" id="271106at2157"/>
<keyword evidence="3" id="KW-0732">Signal</keyword>
<dbReference type="EMBL" id="FNIA01000014">
    <property type="protein sequence ID" value="SDN08014.1"/>
    <property type="molecule type" value="Genomic_DNA"/>
</dbReference>
<dbReference type="Gene3D" id="3.40.50.410">
    <property type="entry name" value="von Willebrand factor, type A domain"/>
    <property type="match status" value="1"/>
</dbReference>
<dbReference type="CDD" id="cd00198">
    <property type="entry name" value="vWFA"/>
    <property type="match status" value="1"/>
</dbReference>
<dbReference type="RefSeq" id="WP_089734449.1">
    <property type="nucleotide sequence ID" value="NZ_FNIA01000014.1"/>
</dbReference>
<dbReference type="InterPro" id="IPR002035">
    <property type="entry name" value="VWF_A"/>
</dbReference>
<evidence type="ECO:0000259" key="5">
    <source>
        <dbReference type="PROSITE" id="PS50234"/>
    </source>
</evidence>
<organism evidence="6 7">
    <name type="scientific">Haloarchaeobius iranensis</name>
    <dbReference type="NCBI Taxonomy" id="996166"/>
    <lineage>
        <taxon>Archaea</taxon>
        <taxon>Methanobacteriati</taxon>
        <taxon>Methanobacteriota</taxon>
        <taxon>Stenosarchaea group</taxon>
        <taxon>Halobacteria</taxon>
        <taxon>Halobacteriales</taxon>
        <taxon>Halorubellaceae</taxon>
        <taxon>Haloarchaeobius</taxon>
    </lineage>
</organism>
<evidence type="ECO:0000256" key="4">
    <source>
        <dbReference type="SAM" id="MobiDB-lite"/>
    </source>
</evidence>
<reference evidence="6 7" key="1">
    <citation type="submission" date="2016-10" db="EMBL/GenBank/DDBJ databases">
        <authorList>
            <person name="de Groot N.N."/>
        </authorList>
    </citation>
    <scope>NUCLEOTIDE SEQUENCE [LARGE SCALE GENOMIC DNA]</scope>
    <source>
        <strain evidence="7">EB21,IBRC-M 10013,KCTC 4048</strain>
    </source>
</reference>
<dbReference type="InterPro" id="IPR023833">
    <property type="entry name" value="Signal_pept_SipW-depend-type"/>
</dbReference>
<sequence length="591" mass="62136">MTDDDFTGLSRRRILGGLGAIGAASVGAGLGTSAYFSDTESFENSVLTAGQLNLLVDYYSWWDQGIAGSGQVTGTADGPSVSAELTDVKPGDNGLLAFCPQSDDNPAYLWLCGDLVADDENTITEPEGEVDSTPNDGELAEAIELTVSYCQLDDDIEDADDDDPSNDGFEPSDIESSTEVWTGTLADFLTTIGGGVPLDGEGEEPAEGGFFAPGDQNCYAGTGSEETNPCLCIDWEVPTEVGNEIQTDSVEFDLTFHAQQCRHTDGTTNPCAGDVECEPCDLPTDPSGSDLISVNSVDASAFPDVSAFLNVDTTAGNNGELVDDITVCENGLAQDETVNFTEDSEADIVFVFDDTGSMGGEISGVQSALGDFIDNLVTDAGIDARFALISFKDTVELDQDWTSDQTTIQNAVNGLSASGGNDSREDDFDGIGVATRDIAADSGGSLSSYRSGAQKVIIDITDAPAQTDDETAEFNDPTRTDYDISDVGDLLSGYTYIAVSPGDLDGIFGFDTSDGDKQVLATNVGGTHIDINSDEISTILTDEISGQLATTYSVSYTSCDDDSDPSDRTILFEVVDPEEGTLYKTATFTVP</sequence>
<evidence type="ECO:0000313" key="6">
    <source>
        <dbReference type="EMBL" id="SDN08014.1"/>
    </source>
</evidence>
<dbReference type="PROSITE" id="PS50234">
    <property type="entry name" value="VWFA"/>
    <property type="match status" value="1"/>
</dbReference>
<comment type="subcellular location">
    <subcellularLocation>
        <location evidence="1">Secreted</location>
    </subcellularLocation>
</comment>
<evidence type="ECO:0000256" key="1">
    <source>
        <dbReference type="ARBA" id="ARBA00004613"/>
    </source>
</evidence>
<keyword evidence="2" id="KW-0964">Secreted</keyword>
<accession>A0A1G9YFY6</accession>
<dbReference type="SUPFAM" id="SSF53300">
    <property type="entry name" value="vWA-like"/>
    <property type="match status" value="1"/>
</dbReference>
<evidence type="ECO:0000256" key="2">
    <source>
        <dbReference type="ARBA" id="ARBA00022525"/>
    </source>
</evidence>
<dbReference type="InterPro" id="IPR056861">
    <property type="entry name" value="HMCN1-like_VWA"/>
</dbReference>
<dbReference type="GO" id="GO:0004674">
    <property type="term" value="F:protein serine/threonine kinase activity"/>
    <property type="evidence" value="ECO:0007669"/>
    <property type="project" value="TreeGrafter"/>
</dbReference>
<dbReference type="AlphaFoldDB" id="A0A1G9YFY6"/>
<dbReference type="InterPro" id="IPR052969">
    <property type="entry name" value="Thr-specific_kinase-like"/>
</dbReference>
<dbReference type="PROSITE" id="PS51318">
    <property type="entry name" value="TAT"/>
    <property type="match status" value="1"/>
</dbReference>
<feature type="compositionally biased region" description="Acidic residues" evidence="4">
    <location>
        <begin position="155"/>
        <end position="173"/>
    </location>
</feature>
<dbReference type="STRING" id="996166.SAMN05192554_11452"/>
<dbReference type="Proteomes" id="UP000199370">
    <property type="component" value="Unassembled WGS sequence"/>
</dbReference>
<dbReference type="InterPro" id="IPR036465">
    <property type="entry name" value="vWFA_dom_sf"/>
</dbReference>
<dbReference type="Pfam" id="PF25106">
    <property type="entry name" value="VWA_4"/>
    <property type="match status" value="1"/>
</dbReference>
<dbReference type="InterPro" id="IPR006311">
    <property type="entry name" value="TAT_signal"/>
</dbReference>
<protein>
    <submittedName>
        <fullName evidence="6">SipW-cognate class signal peptide</fullName>
    </submittedName>
</protein>
<dbReference type="GO" id="GO:0005737">
    <property type="term" value="C:cytoplasm"/>
    <property type="evidence" value="ECO:0007669"/>
    <property type="project" value="TreeGrafter"/>
</dbReference>
<evidence type="ECO:0000256" key="3">
    <source>
        <dbReference type="ARBA" id="ARBA00022729"/>
    </source>
</evidence>